<dbReference type="RefSeq" id="XP_033783627.1">
    <property type="nucleotide sequence ID" value="XM_033927736.1"/>
</dbReference>
<dbReference type="OrthoDB" id="2384430at2759"/>
<feature type="region of interest" description="Disordered" evidence="1">
    <location>
        <begin position="199"/>
        <end position="218"/>
    </location>
</feature>
<proteinExistence type="predicted"/>
<organism evidence="2 3">
    <name type="scientific">Geotrypetes seraphini</name>
    <name type="common">Gaboon caecilian</name>
    <name type="synonym">Caecilia seraphini</name>
    <dbReference type="NCBI Taxonomy" id="260995"/>
    <lineage>
        <taxon>Eukaryota</taxon>
        <taxon>Metazoa</taxon>
        <taxon>Chordata</taxon>
        <taxon>Craniata</taxon>
        <taxon>Vertebrata</taxon>
        <taxon>Euteleostomi</taxon>
        <taxon>Amphibia</taxon>
        <taxon>Gymnophiona</taxon>
        <taxon>Geotrypetes</taxon>
    </lineage>
</organism>
<dbReference type="SMART" id="SM00671">
    <property type="entry name" value="SEL1"/>
    <property type="match status" value="5"/>
</dbReference>
<dbReference type="InterPro" id="IPR052748">
    <property type="entry name" value="ISR_Activator"/>
</dbReference>
<dbReference type="InterPro" id="IPR011990">
    <property type="entry name" value="TPR-like_helical_dom_sf"/>
</dbReference>
<accession>A0A6P8P3I7</accession>
<feature type="region of interest" description="Disordered" evidence="1">
    <location>
        <begin position="45"/>
        <end position="64"/>
    </location>
</feature>
<dbReference type="Pfam" id="PF08238">
    <property type="entry name" value="Sel1"/>
    <property type="match status" value="5"/>
</dbReference>
<evidence type="ECO:0000256" key="1">
    <source>
        <dbReference type="SAM" id="MobiDB-lite"/>
    </source>
</evidence>
<dbReference type="AlphaFoldDB" id="A0A6P8P3I7"/>
<dbReference type="InParanoid" id="A0A6P8P3I7"/>
<feature type="compositionally biased region" description="Polar residues" evidence="1">
    <location>
        <begin position="45"/>
        <end position="56"/>
    </location>
</feature>
<dbReference type="CTD" id="9812"/>
<dbReference type="FunCoup" id="A0A6P8P3I7">
    <property type="interactions" value="988"/>
</dbReference>
<dbReference type="Proteomes" id="UP000515159">
    <property type="component" value="Chromosome 18"/>
</dbReference>
<dbReference type="GeneID" id="117351882"/>
<protein>
    <submittedName>
        <fullName evidence="3">Death ligand signal enhancer</fullName>
    </submittedName>
</protein>
<dbReference type="SUPFAM" id="SSF81901">
    <property type="entry name" value="HCP-like"/>
    <property type="match status" value="1"/>
</dbReference>
<evidence type="ECO:0000313" key="2">
    <source>
        <dbReference type="Proteomes" id="UP000515159"/>
    </source>
</evidence>
<evidence type="ECO:0000313" key="3">
    <source>
        <dbReference type="RefSeq" id="XP_033783627.1"/>
    </source>
</evidence>
<gene>
    <name evidence="3" type="primary">DELE1</name>
</gene>
<feature type="region of interest" description="Disordered" evidence="1">
    <location>
        <begin position="162"/>
        <end position="188"/>
    </location>
</feature>
<keyword evidence="2" id="KW-1185">Reference proteome</keyword>
<dbReference type="KEGG" id="gsh:117351882"/>
<sequence length="526" mass="57769">MWRLQGLLSRALHRFHVPNSPSSVHATPGPHSETEVFNSSSLLHFGQSTSSKSSQNEQDKNDQGQHKTFKFFQGQQPQYTALDAFRWGAVAVVFLQLARQGLLQGSLQTHRETGLSWNCYLKKILDCLLQHQVLRSHIVPNQSKASCLNSYSVQELVSDHVSISQSGNSSPDNSSSSRKSATQFSPEEEEILFISSKSTRYGQGQEQDTKEEPSLQESLEDAASRLQEVSQTSVSVILNILGIENARNEDHNTAFACFQAAADQGYSKAQYNIGVCYEQGKGVAKDMEKAVQYYKLAASHGHSMALHHYARYLLHHKANANAEDTEQALTMLRQAAEAGLKEAQAYLGVLYTKALHFDPQKAVKYLWLAAENGDSQSRYHLAICYESGFGVQKSHQEAVKHYERAAAAGNKPAQQMLKAICQKQLQEIIFSRSSHLSLRATSSSPCLSGLDRTKGQLQCPARDQPTCLSQSSLAAIDAVFYLPHYWSTGSLSGGGDSPAAAYMDSLIPQAALKTLPLSSLRAIGVG</sequence>
<feature type="compositionally biased region" description="Low complexity" evidence="1">
    <location>
        <begin position="162"/>
        <end position="180"/>
    </location>
</feature>
<reference evidence="3" key="1">
    <citation type="submission" date="2025-08" db="UniProtKB">
        <authorList>
            <consortium name="RefSeq"/>
        </authorList>
    </citation>
    <scope>IDENTIFICATION</scope>
</reference>
<name>A0A6P8P3I7_GEOSA</name>
<dbReference type="GO" id="GO:0005739">
    <property type="term" value="C:mitochondrion"/>
    <property type="evidence" value="ECO:0007669"/>
    <property type="project" value="TreeGrafter"/>
</dbReference>
<dbReference type="InterPro" id="IPR006597">
    <property type="entry name" value="Sel1-like"/>
</dbReference>
<dbReference type="GO" id="GO:0008625">
    <property type="term" value="P:extrinsic apoptotic signaling pathway via death domain receptors"/>
    <property type="evidence" value="ECO:0007669"/>
    <property type="project" value="TreeGrafter"/>
</dbReference>
<dbReference type="Gene3D" id="1.25.40.10">
    <property type="entry name" value="Tetratricopeptide repeat domain"/>
    <property type="match status" value="1"/>
</dbReference>
<dbReference type="PANTHER" id="PTHR45011:SF1">
    <property type="entry name" value="DAP3-BINDING CELL DEATH ENHANCER 1"/>
    <property type="match status" value="1"/>
</dbReference>
<dbReference type="PANTHER" id="PTHR45011">
    <property type="entry name" value="DAP3-BINDING CELL DEATH ENHANCER 1"/>
    <property type="match status" value="1"/>
</dbReference>